<protein>
    <submittedName>
        <fullName evidence="1">Uncharacterized protein</fullName>
    </submittedName>
</protein>
<dbReference type="Proteomes" id="UP000821845">
    <property type="component" value="Chromosome 1"/>
</dbReference>
<evidence type="ECO:0000313" key="2">
    <source>
        <dbReference type="Proteomes" id="UP000821845"/>
    </source>
</evidence>
<accession>A0ACB7TCL0</accession>
<comment type="caution">
    <text evidence="1">The sequence shown here is derived from an EMBL/GenBank/DDBJ whole genome shotgun (WGS) entry which is preliminary data.</text>
</comment>
<sequence>MPGMYCANSGCRRCANAGVGISFHSVPTNPGRKKQWDDAVGVTLPQWGRVCFDHFRAFDYLPFSHSKERLRHRLKSTALPSVSLHHSGTLQGRDEAPPVMESYEVGMDCEVLNDCVAHANGAPFEVGANVDVDASCSHTSRFWADFADYVQELLEAAMEECNSGSFRSMRESRATPGPPPMSAAYARLPKETLVAKRMLRFKT</sequence>
<reference evidence="1" key="1">
    <citation type="submission" date="2020-05" db="EMBL/GenBank/DDBJ databases">
        <title>Large-scale comparative analyses of tick genomes elucidate their genetic diversity and vector capacities.</title>
        <authorList>
            <person name="Jia N."/>
            <person name="Wang J."/>
            <person name="Shi W."/>
            <person name="Du L."/>
            <person name="Sun Y."/>
            <person name="Zhan W."/>
            <person name="Jiang J."/>
            <person name="Wang Q."/>
            <person name="Zhang B."/>
            <person name="Ji P."/>
            <person name="Sakyi L.B."/>
            <person name="Cui X."/>
            <person name="Yuan T."/>
            <person name="Jiang B."/>
            <person name="Yang W."/>
            <person name="Lam T.T.-Y."/>
            <person name="Chang Q."/>
            <person name="Ding S."/>
            <person name="Wang X."/>
            <person name="Zhu J."/>
            <person name="Ruan X."/>
            <person name="Zhao L."/>
            <person name="Wei J."/>
            <person name="Que T."/>
            <person name="Du C."/>
            <person name="Cheng J."/>
            <person name="Dai P."/>
            <person name="Han X."/>
            <person name="Huang E."/>
            <person name="Gao Y."/>
            <person name="Liu J."/>
            <person name="Shao H."/>
            <person name="Ye R."/>
            <person name="Li L."/>
            <person name="Wei W."/>
            <person name="Wang X."/>
            <person name="Wang C."/>
            <person name="Yang T."/>
            <person name="Huo Q."/>
            <person name="Li W."/>
            <person name="Guo W."/>
            <person name="Chen H."/>
            <person name="Zhou L."/>
            <person name="Ni X."/>
            <person name="Tian J."/>
            <person name="Zhou Y."/>
            <person name="Sheng Y."/>
            <person name="Liu T."/>
            <person name="Pan Y."/>
            <person name="Xia L."/>
            <person name="Li J."/>
            <person name="Zhao F."/>
            <person name="Cao W."/>
        </authorList>
    </citation>
    <scope>NUCLEOTIDE SEQUENCE</scope>
    <source>
        <strain evidence="1">Hyas-2018</strain>
    </source>
</reference>
<name>A0ACB7TCL0_HYAAI</name>
<evidence type="ECO:0000313" key="1">
    <source>
        <dbReference type="EMBL" id="KAH6944881.1"/>
    </source>
</evidence>
<gene>
    <name evidence="1" type="ORF">HPB50_005931</name>
</gene>
<organism evidence="1 2">
    <name type="scientific">Hyalomma asiaticum</name>
    <name type="common">Tick</name>
    <dbReference type="NCBI Taxonomy" id="266040"/>
    <lineage>
        <taxon>Eukaryota</taxon>
        <taxon>Metazoa</taxon>
        <taxon>Ecdysozoa</taxon>
        <taxon>Arthropoda</taxon>
        <taxon>Chelicerata</taxon>
        <taxon>Arachnida</taxon>
        <taxon>Acari</taxon>
        <taxon>Parasitiformes</taxon>
        <taxon>Ixodida</taxon>
        <taxon>Ixodoidea</taxon>
        <taxon>Ixodidae</taxon>
        <taxon>Hyalomminae</taxon>
        <taxon>Hyalomma</taxon>
    </lineage>
</organism>
<dbReference type="EMBL" id="CM023481">
    <property type="protein sequence ID" value="KAH6944881.1"/>
    <property type="molecule type" value="Genomic_DNA"/>
</dbReference>
<proteinExistence type="predicted"/>
<keyword evidence="2" id="KW-1185">Reference proteome</keyword>